<dbReference type="EMBL" id="MVFC01000038">
    <property type="protein sequence ID" value="OON72418.1"/>
    <property type="molecule type" value="Genomic_DNA"/>
</dbReference>
<protein>
    <submittedName>
        <fullName evidence="2">Uncharacterized protein</fullName>
    </submittedName>
</protein>
<reference evidence="2 3" key="1">
    <citation type="submission" date="2017-02" db="EMBL/GenBank/DDBJ databases">
        <title>Draft Genome Sequence of Streptomyces tsukubaensis F601, a Producer of the immunosuppressant tacrolimus FK506.</title>
        <authorList>
            <person name="Zong G."/>
            <person name="Zhong C."/>
            <person name="Fu J."/>
            <person name="Qin R."/>
            <person name="Cao G."/>
        </authorList>
    </citation>
    <scope>NUCLEOTIDE SEQUENCE [LARGE SCALE GENOMIC DNA]</scope>
    <source>
        <strain evidence="2 3">F601</strain>
    </source>
</reference>
<dbReference type="STRING" id="83656.B1H18_29730"/>
<dbReference type="AlphaFoldDB" id="A0A1V4A0P7"/>
<name>A0A1V4A0P7_9ACTN</name>
<evidence type="ECO:0000313" key="3">
    <source>
        <dbReference type="Proteomes" id="UP000190539"/>
    </source>
</evidence>
<comment type="caution">
    <text evidence="2">The sequence shown here is derived from an EMBL/GenBank/DDBJ whole genome shotgun (WGS) entry which is preliminary data.</text>
</comment>
<evidence type="ECO:0000256" key="1">
    <source>
        <dbReference type="SAM" id="MobiDB-lite"/>
    </source>
</evidence>
<proteinExistence type="predicted"/>
<dbReference type="RefSeq" id="WP_077973324.1">
    <property type="nucleotide sequence ID" value="NZ_CP045178.1"/>
</dbReference>
<sequence length="92" mass="9284">MRDGSGGGEGSESRAFAPSVLLREWSGEGEDADSGSGAQADEPAPVNALGEHTSVEHDGVCRVGATTTARFPLPGGEQEAQVGHRVQHTGGG</sequence>
<evidence type="ECO:0000313" key="2">
    <source>
        <dbReference type="EMBL" id="OON72418.1"/>
    </source>
</evidence>
<accession>A0A1V4A0P7</accession>
<organism evidence="2 3">
    <name type="scientific">Streptomyces tsukubensis</name>
    <dbReference type="NCBI Taxonomy" id="83656"/>
    <lineage>
        <taxon>Bacteria</taxon>
        <taxon>Bacillati</taxon>
        <taxon>Actinomycetota</taxon>
        <taxon>Actinomycetes</taxon>
        <taxon>Kitasatosporales</taxon>
        <taxon>Streptomycetaceae</taxon>
        <taxon>Streptomyces</taxon>
    </lineage>
</organism>
<dbReference type="Proteomes" id="UP000190539">
    <property type="component" value="Unassembled WGS sequence"/>
</dbReference>
<feature type="compositionally biased region" description="Gly residues" evidence="1">
    <location>
        <begin position="1"/>
        <end position="10"/>
    </location>
</feature>
<keyword evidence="3" id="KW-1185">Reference proteome</keyword>
<gene>
    <name evidence="2" type="ORF">B1H18_29730</name>
</gene>
<feature type="region of interest" description="Disordered" evidence="1">
    <location>
        <begin position="1"/>
        <end position="92"/>
    </location>
</feature>